<comment type="caution">
    <text evidence="1">The sequence shown here is derived from an EMBL/GenBank/DDBJ whole genome shotgun (WGS) entry which is preliminary data.</text>
</comment>
<evidence type="ECO:0000313" key="1">
    <source>
        <dbReference type="EMBL" id="CBI04441.1"/>
    </source>
</evidence>
<protein>
    <submittedName>
        <fullName evidence="1">Uncharacterized protein</fullName>
    </submittedName>
</protein>
<proteinExistence type="predicted"/>
<accession>E6QB65</accession>
<gene>
    <name evidence="1" type="ORF">CARN5_2104</name>
</gene>
<organism evidence="1">
    <name type="scientific">mine drainage metagenome</name>
    <dbReference type="NCBI Taxonomy" id="410659"/>
    <lineage>
        <taxon>unclassified sequences</taxon>
        <taxon>metagenomes</taxon>
        <taxon>ecological metagenomes</taxon>
    </lineage>
</organism>
<reference evidence="1" key="1">
    <citation type="submission" date="2009-10" db="EMBL/GenBank/DDBJ databases">
        <title>Diversity of trophic interactions inside an arsenic-rich microbial ecosystem.</title>
        <authorList>
            <person name="Bertin P.N."/>
            <person name="Heinrich-Salmeron A."/>
            <person name="Pelletier E."/>
            <person name="Goulhen-Chollet F."/>
            <person name="Arsene-Ploetze F."/>
            <person name="Gallien S."/>
            <person name="Calteau A."/>
            <person name="Vallenet D."/>
            <person name="Casiot C."/>
            <person name="Chane-Woon-Ming B."/>
            <person name="Giloteaux L."/>
            <person name="Barakat M."/>
            <person name="Bonnefoy V."/>
            <person name="Bruneel O."/>
            <person name="Chandler M."/>
            <person name="Cleiss J."/>
            <person name="Duran R."/>
            <person name="Elbaz-Poulichet F."/>
            <person name="Fonknechten N."/>
            <person name="Lauga B."/>
            <person name="Mornico D."/>
            <person name="Ortet P."/>
            <person name="Schaeffer C."/>
            <person name="Siguier P."/>
            <person name="Alexander Thil Smith A."/>
            <person name="Van Dorsselaer A."/>
            <person name="Weissenbach J."/>
            <person name="Medigue C."/>
            <person name="Le Paslier D."/>
        </authorList>
    </citation>
    <scope>NUCLEOTIDE SEQUENCE</scope>
</reference>
<dbReference type="EMBL" id="CABP01000064">
    <property type="protein sequence ID" value="CBI04441.1"/>
    <property type="molecule type" value="Genomic_DNA"/>
</dbReference>
<dbReference type="AlphaFoldDB" id="E6QB65"/>
<sequence length="39" mass="4047">MKMVIGAAAIFLVLMVLGAVLALCTVLEMVGHEGAPDYV</sequence>
<name>E6QB65_9ZZZZ</name>